<dbReference type="AlphaFoldDB" id="A0A0H2XDM6"/>
<sequence>MEPFRHAPAAVASAATAARMVAAMQLNFNSLLLIGHFDSRVYVAHYKRGKRIRSNNRPYSTG</sequence>
<reference evidence="1 2" key="1">
    <citation type="journal article" date="2004" name="Proc. Natl. Acad. Sci. U.S.A.">
        <title>Structural flexibility in the Burkholderia mallei genome.</title>
        <authorList>
            <person name="Nierman W.C."/>
            <person name="DeShazer D."/>
            <person name="Kim H.S."/>
            <person name="Tettelin H."/>
            <person name="Nelson K.E."/>
            <person name="Feldblyum T."/>
            <person name="Ulrich R.L."/>
            <person name="Ronning C.M."/>
            <person name="Brinkac L.M."/>
            <person name="Daugherty S.C."/>
            <person name="Davidsen T.D."/>
            <person name="Deboy R.T."/>
            <person name="Dimitrov G."/>
            <person name="Dodson R.J."/>
            <person name="Durkin A.S."/>
            <person name="Gwinn M.L."/>
            <person name="Haft D.H."/>
            <person name="Khouri H."/>
            <person name="Kolonay J.F."/>
            <person name="Madupu R."/>
            <person name="Mohammoud Y."/>
            <person name="Nelson W.C."/>
            <person name="Radune D."/>
            <person name="Romero C.M."/>
            <person name="Sarria S."/>
            <person name="Selengut J."/>
            <person name="Shamblin C."/>
            <person name="Sullivan S.A."/>
            <person name="White O."/>
            <person name="Yu Y."/>
            <person name="Zafar N."/>
            <person name="Zhou L."/>
            <person name="Fraser C.M."/>
        </authorList>
    </citation>
    <scope>NUCLEOTIDE SEQUENCE [LARGE SCALE GENOMIC DNA]</scope>
    <source>
        <strain evidence="1 2">ATCC 23344</strain>
    </source>
</reference>
<protein>
    <submittedName>
        <fullName evidence="1">Uncharacterized protein</fullName>
    </submittedName>
</protein>
<dbReference type="Proteomes" id="UP000006693">
    <property type="component" value="Chromosome 2"/>
</dbReference>
<evidence type="ECO:0000313" key="1">
    <source>
        <dbReference type="EMBL" id="AAY59311.1"/>
    </source>
</evidence>
<evidence type="ECO:0000313" key="2">
    <source>
        <dbReference type="Proteomes" id="UP000006693"/>
    </source>
</evidence>
<dbReference type="KEGG" id="bma:BMAA0238"/>
<organism evidence="1 2">
    <name type="scientific">Burkholderia mallei (strain ATCC 23344)</name>
    <dbReference type="NCBI Taxonomy" id="243160"/>
    <lineage>
        <taxon>Bacteria</taxon>
        <taxon>Pseudomonadati</taxon>
        <taxon>Pseudomonadota</taxon>
        <taxon>Betaproteobacteria</taxon>
        <taxon>Burkholderiales</taxon>
        <taxon>Burkholderiaceae</taxon>
        <taxon>Burkholderia</taxon>
        <taxon>pseudomallei group</taxon>
    </lineage>
</organism>
<keyword evidence="2" id="KW-1185">Reference proteome</keyword>
<gene>
    <name evidence="1" type="ordered locus">BMAA0238</name>
</gene>
<dbReference type="EMBL" id="CP000011">
    <property type="protein sequence ID" value="AAY59311.1"/>
    <property type="molecule type" value="Genomic_DNA"/>
</dbReference>
<name>A0A0H2XDM6_BURMA</name>
<accession>A0A0H2XDM6</accession>
<proteinExistence type="predicted"/>
<dbReference type="HOGENOM" id="CLU_2895339_0_0_4"/>